<feature type="compositionally biased region" description="Acidic residues" evidence="1">
    <location>
        <begin position="138"/>
        <end position="151"/>
    </location>
</feature>
<dbReference type="InterPro" id="IPR000917">
    <property type="entry name" value="Sulfatase_N"/>
</dbReference>
<dbReference type="Proteomes" id="UP000015423">
    <property type="component" value="Chromosome"/>
</dbReference>
<feature type="compositionally biased region" description="Polar residues" evidence="1">
    <location>
        <begin position="1"/>
        <end position="10"/>
    </location>
</feature>
<reference evidence="4 5" key="2">
    <citation type="journal article" date="2013" name="J. Biotechnol.">
        <title>Complete genome sequence of the kirromycin producer Streptomyces collinus Tu 365 consisting of a linear chromosome and two linear plasmids.</title>
        <authorList>
            <person name="Ruckert C."/>
            <person name="Szczepanowski R."/>
            <person name="Albersmeier A."/>
            <person name="Goesmann A."/>
            <person name="Iftime D."/>
            <person name="Musiol E.M."/>
            <person name="Blin K."/>
            <person name="Wohlleben W."/>
            <person name="Puhler A."/>
            <person name="Kalinowski J."/>
            <person name="Weber T."/>
        </authorList>
    </citation>
    <scope>NUCLEOTIDE SEQUENCE [LARGE SCALE GENOMIC DNA]</scope>
    <source>
        <strain evidence="5">DSM 40733 / Tue 365</strain>
    </source>
</reference>
<dbReference type="KEGG" id="sci:B446_12825"/>
<evidence type="ECO:0000256" key="1">
    <source>
        <dbReference type="SAM" id="MobiDB-lite"/>
    </source>
</evidence>
<reference evidence="5" key="1">
    <citation type="submission" date="2012-10" db="EMBL/GenBank/DDBJ databases">
        <title>The complete genome sequence of Streptomyces collinus Tu 365.</title>
        <authorList>
            <person name="Ruckert C."/>
            <person name="Szczepanowski R."/>
            <person name="Goesmann A."/>
            <person name="Pross E.K."/>
            <person name="Musiol E.M."/>
            <person name="Blin K."/>
            <person name="Wohlleben W."/>
            <person name="Puhler A."/>
            <person name="Weber T."/>
            <person name="Kalinowski J."/>
        </authorList>
    </citation>
    <scope>NUCLEOTIDE SEQUENCE [LARGE SCALE GENOMIC DNA]</scope>
    <source>
        <strain evidence="5">DSM 40733 / Tue 365</strain>
    </source>
</reference>
<dbReference type="EMBL" id="CP006259">
    <property type="protein sequence ID" value="AGS69383.1"/>
    <property type="molecule type" value="Genomic_DNA"/>
</dbReference>
<feature type="compositionally biased region" description="Low complexity" evidence="1">
    <location>
        <begin position="263"/>
        <end position="280"/>
    </location>
</feature>
<feature type="compositionally biased region" description="Low complexity" evidence="1">
    <location>
        <begin position="109"/>
        <end position="124"/>
    </location>
</feature>
<dbReference type="RefSeq" id="WP_020939857.1">
    <property type="nucleotide sequence ID" value="NC_021985.1"/>
</dbReference>
<feature type="compositionally biased region" description="Low complexity" evidence="1">
    <location>
        <begin position="314"/>
        <end position="330"/>
    </location>
</feature>
<feature type="transmembrane region" description="Helical" evidence="2">
    <location>
        <begin position="352"/>
        <end position="375"/>
    </location>
</feature>
<evidence type="ECO:0000256" key="2">
    <source>
        <dbReference type="SAM" id="Phobius"/>
    </source>
</evidence>
<feature type="compositionally biased region" description="Low complexity" evidence="1">
    <location>
        <begin position="165"/>
        <end position="225"/>
    </location>
</feature>
<organism evidence="4 5">
    <name type="scientific">Streptomyces collinus (strain DSM 40733 / Tue 365)</name>
    <dbReference type="NCBI Taxonomy" id="1214242"/>
    <lineage>
        <taxon>Bacteria</taxon>
        <taxon>Bacillati</taxon>
        <taxon>Actinomycetota</taxon>
        <taxon>Actinomycetes</taxon>
        <taxon>Kitasatosporales</taxon>
        <taxon>Streptomycetaceae</taxon>
        <taxon>Streptomyces</taxon>
    </lineage>
</organism>
<evidence type="ECO:0000313" key="4">
    <source>
        <dbReference type="EMBL" id="AGS69383.1"/>
    </source>
</evidence>
<feature type="transmembrane region" description="Helical" evidence="2">
    <location>
        <begin position="387"/>
        <end position="404"/>
    </location>
</feature>
<name>S5UQT0_STRC3</name>
<feature type="transmembrane region" description="Helical" evidence="2">
    <location>
        <begin position="507"/>
        <end position="529"/>
    </location>
</feature>
<dbReference type="STRING" id="1214242.B446_12825"/>
<evidence type="ECO:0000313" key="5">
    <source>
        <dbReference type="Proteomes" id="UP000015423"/>
    </source>
</evidence>
<feature type="compositionally biased region" description="Low complexity" evidence="1">
    <location>
        <begin position="235"/>
        <end position="253"/>
    </location>
</feature>
<keyword evidence="2" id="KW-0472">Membrane</keyword>
<protein>
    <recommendedName>
        <fullName evidence="3">Sulfatase N-terminal domain-containing protein</fullName>
    </recommendedName>
</protein>
<keyword evidence="5" id="KW-1185">Reference proteome</keyword>
<feature type="transmembrane region" description="Helical" evidence="2">
    <location>
        <begin position="465"/>
        <end position="486"/>
    </location>
</feature>
<evidence type="ECO:0000259" key="3">
    <source>
        <dbReference type="Pfam" id="PF00884"/>
    </source>
</evidence>
<dbReference type="HOGENOM" id="CLU_018391_0_0_11"/>
<feature type="transmembrane region" description="Helical" evidence="2">
    <location>
        <begin position="411"/>
        <end position="429"/>
    </location>
</feature>
<dbReference type="Gene3D" id="3.40.720.10">
    <property type="entry name" value="Alkaline Phosphatase, subunit A"/>
    <property type="match status" value="1"/>
</dbReference>
<dbReference type="SUPFAM" id="SSF53649">
    <property type="entry name" value="Alkaline phosphatase-like"/>
    <property type="match status" value="1"/>
</dbReference>
<feature type="compositionally biased region" description="Low complexity" evidence="1">
    <location>
        <begin position="11"/>
        <end position="37"/>
    </location>
</feature>
<feature type="compositionally biased region" description="Low complexity" evidence="1">
    <location>
        <begin position="298"/>
        <end position="307"/>
    </location>
</feature>
<feature type="region of interest" description="Disordered" evidence="1">
    <location>
        <begin position="1"/>
        <end position="330"/>
    </location>
</feature>
<keyword evidence="2" id="KW-1133">Transmembrane helix</keyword>
<keyword evidence="2" id="KW-0812">Transmembrane</keyword>
<dbReference type="eggNOG" id="COG1368">
    <property type="taxonomic scope" value="Bacteria"/>
</dbReference>
<feature type="domain" description="Sulfatase N-terminal" evidence="3">
    <location>
        <begin position="649"/>
        <end position="830"/>
    </location>
</feature>
<proteinExistence type="predicted"/>
<gene>
    <name evidence="4" type="ORF">B446_12825</name>
</gene>
<dbReference type="InterPro" id="IPR017850">
    <property type="entry name" value="Alkaline_phosphatase_core_sf"/>
</dbReference>
<dbReference type="AlphaFoldDB" id="S5UQT0"/>
<feature type="compositionally biased region" description="Low complexity" evidence="1">
    <location>
        <begin position="45"/>
        <end position="68"/>
    </location>
</feature>
<dbReference type="Pfam" id="PF00884">
    <property type="entry name" value="Sulfatase"/>
    <property type="match status" value="1"/>
</dbReference>
<dbReference type="PATRIC" id="fig|1214242.5.peg.2631"/>
<sequence>MPQHTSTRQSPDTPEATTGDTPAEAEPTTAEAPRSAAPKPPNPRAAESAAAGEAEGPGTGEAAATGQAKKPGSGGATPTGEAEKPGSGGTAAEEARKPGTDSAEDADATGEAQEPGTGETATTGETEEPGTGGTAAVEEAEEPGTDSAEEADAGRPAAKTVASEAGPAEEAAKPDAAATGGAGKDPAPGPDKAGPAGEAAQPGADEAAATAEFAPPRADEAAATGETEEPGAGGAAATAEAAPPRADNAATTGETEEPGAGGAAATAEAASPRADEAPAPGTGGSAGREAAQSGIDQAVPAGDAPAPGAGGAGPTPATTGEAHPTPAAVAGAGGVRARWLGRTARWRDAHPAAARGLSVAVTVLAAALVVAALVLPNTVVGLRPAKFVRLPAEAVIGAAVMLALPRRPRVVLAAVSGVALAAMTVLNLLDMGFNQYLGRSFNLVLDWSLLGDAQSYLEDSLGRTATLAATAGLIVVVLLLFVLLALSMVRLSDLLARHTGTATRGTLVAGVVWITCSSLGLQISGVPIASDRTAAALKIQAHRVSDTLRDEAEFRKVARVDAFGDTPGAQLVPDLRGKDMIFTFIESYGRSAIEDPIIAPGVDKTLDERTAALAKAGFHARSGWLTSATYGGSSWLGHSTTMSGLWVSNQQRYRTVMASDHLSLTKAFEKTGAFDTVGVMPGVQKAWPEQSFYGLNKVYNAFELGYKGPKFSWSTMPDQYALQQYQDRVHSKKPADGKSRMSLLILTSSHQPWAPIPKMVGWDQLGDGSVFKGIQAAGNKPADIIADTTRSRQEYGKSVQYSVTALTQWLERYGDKDTVLVFLGDHQPIARVSGNHASRDVPVAIVAKDPKVLDKIDGWGWTDGLRPAHDAPVWKMSAFRDRFLTAYGSTPHPKRG</sequence>
<accession>S5UQT0</accession>